<dbReference type="InterPro" id="IPR002067">
    <property type="entry name" value="MCP"/>
</dbReference>
<keyword evidence="15" id="KW-1185">Reference proteome</keyword>
<dbReference type="GO" id="GO:0005509">
    <property type="term" value="F:calcium ion binding"/>
    <property type="evidence" value="ECO:0007669"/>
    <property type="project" value="InterPro"/>
</dbReference>
<evidence type="ECO:0000256" key="7">
    <source>
        <dbReference type="ARBA" id="ARBA00022837"/>
    </source>
</evidence>
<dbReference type="InterPro" id="IPR002167">
    <property type="entry name" value="GDC-like"/>
</dbReference>
<evidence type="ECO:0000256" key="12">
    <source>
        <dbReference type="RuleBase" id="RU000488"/>
    </source>
</evidence>
<evidence type="ECO:0000259" key="14">
    <source>
        <dbReference type="PROSITE" id="PS50222"/>
    </source>
</evidence>
<proteinExistence type="inferred from homology"/>
<dbReference type="SMART" id="SM00054">
    <property type="entry name" value="EFh"/>
    <property type="match status" value="2"/>
</dbReference>
<feature type="region of interest" description="Disordered" evidence="13">
    <location>
        <begin position="1"/>
        <end position="43"/>
    </location>
</feature>
<dbReference type="FunFam" id="1.50.40.10:FF:000003">
    <property type="entry name" value="Putative calcium-binding mitochondrial carrier protein scamc-2"/>
    <property type="match status" value="1"/>
</dbReference>
<feature type="compositionally biased region" description="Basic and acidic residues" evidence="13">
    <location>
        <begin position="30"/>
        <end position="42"/>
    </location>
</feature>
<evidence type="ECO:0000256" key="5">
    <source>
        <dbReference type="ARBA" id="ARBA00022737"/>
    </source>
</evidence>
<comment type="similarity">
    <text evidence="2 12">Belongs to the mitochondrial carrier (TC 2.A.29) family.</text>
</comment>
<dbReference type="WBParaSite" id="MBELARI_LOCUS4330">
    <property type="protein sequence ID" value="MBELARI_LOCUS4330"/>
    <property type="gene ID" value="MBELARI_LOCUS4330"/>
</dbReference>
<evidence type="ECO:0000256" key="9">
    <source>
        <dbReference type="ARBA" id="ARBA00023128"/>
    </source>
</evidence>
<evidence type="ECO:0000256" key="8">
    <source>
        <dbReference type="ARBA" id="ARBA00022989"/>
    </source>
</evidence>
<dbReference type="InterPro" id="IPR023395">
    <property type="entry name" value="MCP_dom_sf"/>
</dbReference>
<dbReference type="PROSITE" id="PS00018">
    <property type="entry name" value="EF_HAND_1"/>
    <property type="match status" value="2"/>
</dbReference>
<dbReference type="PRINTS" id="PR00926">
    <property type="entry name" value="MITOCARRIER"/>
</dbReference>
<name>A0AAF3FCK0_9BILA</name>
<feature type="domain" description="EF-hand" evidence="14">
    <location>
        <begin position="60"/>
        <end position="95"/>
    </location>
</feature>
<dbReference type="InterPro" id="IPR011992">
    <property type="entry name" value="EF-hand-dom_pair"/>
</dbReference>
<dbReference type="Gene3D" id="1.50.40.10">
    <property type="entry name" value="Mitochondrial carrier domain"/>
    <property type="match status" value="1"/>
</dbReference>
<dbReference type="PRINTS" id="PR00928">
    <property type="entry name" value="GRAVESDC"/>
</dbReference>
<evidence type="ECO:0000256" key="3">
    <source>
        <dbReference type="ARBA" id="ARBA00022448"/>
    </source>
</evidence>
<feature type="repeat" description="Solcar" evidence="11">
    <location>
        <begin position="232"/>
        <end position="318"/>
    </location>
</feature>
<dbReference type="InterPro" id="IPR018247">
    <property type="entry name" value="EF_Hand_1_Ca_BS"/>
</dbReference>
<keyword evidence="5" id="KW-0677">Repeat</keyword>
<feature type="domain" description="EF-hand" evidence="14">
    <location>
        <begin position="125"/>
        <end position="160"/>
    </location>
</feature>
<evidence type="ECO:0000313" key="15">
    <source>
        <dbReference type="Proteomes" id="UP000887575"/>
    </source>
</evidence>
<evidence type="ECO:0000256" key="10">
    <source>
        <dbReference type="ARBA" id="ARBA00023136"/>
    </source>
</evidence>
<dbReference type="AlphaFoldDB" id="A0AAF3FCK0"/>
<dbReference type="GO" id="GO:0055085">
    <property type="term" value="P:transmembrane transport"/>
    <property type="evidence" value="ECO:0007669"/>
    <property type="project" value="InterPro"/>
</dbReference>
<dbReference type="GO" id="GO:0005743">
    <property type="term" value="C:mitochondrial inner membrane"/>
    <property type="evidence" value="ECO:0007669"/>
    <property type="project" value="UniProtKB-SubCell"/>
</dbReference>
<comment type="subcellular location">
    <subcellularLocation>
        <location evidence="1">Mitochondrion inner membrane</location>
        <topology evidence="1">Multi-pass membrane protein</topology>
    </subcellularLocation>
</comment>
<evidence type="ECO:0000256" key="1">
    <source>
        <dbReference type="ARBA" id="ARBA00004448"/>
    </source>
</evidence>
<dbReference type="Proteomes" id="UP000887575">
    <property type="component" value="Unassembled WGS sequence"/>
</dbReference>
<sequence>MGVVENTAPTIGDNNPNLDTLSTKSSNIDSKNEAPESKKNEHGVMVGASAEENSGCIAPEKERRLREMYDKFDADRDGSLDLRDLTSALQQCVPHIPSVYAPRLLEKMAPYDRVSFPDFVRYVTRQEEKLEEIFHELDRNKDGRVDSYDLQLYSDKLGIPLSVQHSAHIVRQMGATNLLDSVDLAAFQNFMLLYPSHDPREVFQFWKHRLVIDTGEDALVPTDFTLEELKAGVWWRHLIAGGIAGAVSRTCTAPFDRIKIYLQVNSTRNNRLTLFNTVKLMYREGKIRSFWRGNGINVTKIAPESAIKFTVYEQVKAWLQRRKGKSSTEGLSIAERIMAGSLAGAVSQSIIYPMEVLKTRLALRRSGQLDKGLIRFAYKLYSTEGGFKCFYRGYLPNLLGIMPYAGIDLAMYETLRNRYLRDNPEMSEPSVMALLICGTVSSTCGQLASYPLALVRTRLQAIKWSTNPDQPATMSGQFRYILQNEGFPGLYRGIAPNFLKVIPAVCISYICYERMRKELGATTT</sequence>
<dbReference type="CDD" id="cd00051">
    <property type="entry name" value="EFh"/>
    <property type="match status" value="1"/>
</dbReference>
<feature type="repeat" description="Solcar" evidence="11">
    <location>
        <begin position="331"/>
        <end position="418"/>
    </location>
</feature>
<evidence type="ECO:0000256" key="4">
    <source>
        <dbReference type="ARBA" id="ARBA00022692"/>
    </source>
</evidence>
<dbReference type="PANTHER" id="PTHR24089">
    <property type="entry name" value="SOLUTE CARRIER FAMILY 25"/>
    <property type="match status" value="1"/>
</dbReference>
<organism evidence="15 16">
    <name type="scientific">Mesorhabditis belari</name>
    <dbReference type="NCBI Taxonomy" id="2138241"/>
    <lineage>
        <taxon>Eukaryota</taxon>
        <taxon>Metazoa</taxon>
        <taxon>Ecdysozoa</taxon>
        <taxon>Nematoda</taxon>
        <taxon>Chromadorea</taxon>
        <taxon>Rhabditida</taxon>
        <taxon>Rhabditina</taxon>
        <taxon>Rhabditomorpha</taxon>
        <taxon>Rhabditoidea</taxon>
        <taxon>Rhabditidae</taxon>
        <taxon>Mesorhabditinae</taxon>
        <taxon>Mesorhabditis</taxon>
    </lineage>
</organism>
<evidence type="ECO:0000256" key="2">
    <source>
        <dbReference type="ARBA" id="ARBA00006375"/>
    </source>
</evidence>
<keyword evidence="4 11" id="KW-0812">Transmembrane</keyword>
<dbReference type="SUPFAM" id="SSF103506">
    <property type="entry name" value="Mitochondrial carrier"/>
    <property type="match status" value="1"/>
</dbReference>
<evidence type="ECO:0000313" key="16">
    <source>
        <dbReference type="WBParaSite" id="MBELARI_LOCUS4330"/>
    </source>
</evidence>
<reference evidence="16" key="1">
    <citation type="submission" date="2024-02" db="UniProtKB">
        <authorList>
            <consortium name="WormBaseParasite"/>
        </authorList>
    </citation>
    <scope>IDENTIFICATION</scope>
</reference>
<keyword evidence="10 11" id="KW-0472">Membrane</keyword>
<evidence type="ECO:0000256" key="13">
    <source>
        <dbReference type="SAM" id="MobiDB-lite"/>
    </source>
</evidence>
<dbReference type="Gene3D" id="1.10.238.10">
    <property type="entry name" value="EF-hand"/>
    <property type="match status" value="2"/>
</dbReference>
<evidence type="ECO:0000256" key="11">
    <source>
        <dbReference type="PROSITE-ProRule" id="PRU00282"/>
    </source>
</evidence>
<evidence type="ECO:0000256" key="6">
    <source>
        <dbReference type="ARBA" id="ARBA00022792"/>
    </source>
</evidence>
<dbReference type="InterPro" id="IPR018108">
    <property type="entry name" value="MCP_transmembrane"/>
</dbReference>
<feature type="compositionally biased region" description="Polar residues" evidence="13">
    <location>
        <begin position="7"/>
        <end position="29"/>
    </location>
</feature>
<protein>
    <submittedName>
        <fullName evidence="16">EF-hand domain-containing protein</fullName>
    </submittedName>
</protein>
<accession>A0AAF3FCK0</accession>
<dbReference type="Pfam" id="PF13202">
    <property type="entry name" value="EF-hand_5"/>
    <property type="match status" value="1"/>
</dbReference>
<keyword evidence="8" id="KW-1133">Transmembrane helix</keyword>
<feature type="repeat" description="Solcar" evidence="11">
    <location>
        <begin position="429"/>
        <end position="518"/>
    </location>
</feature>
<keyword evidence="7" id="KW-0106">Calcium</keyword>
<dbReference type="PROSITE" id="PS50920">
    <property type="entry name" value="SOLCAR"/>
    <property type="match status" value="3"/>
</dbReference>
<keyword evidence="9" id="KW-0496">Mitochondrion</keyword>
<dbReference type="SUPFAM" id="SSF47473">
    <property type="entry name" value="EF-hand"/>
    <property type="match status" value="1"/>
</dbReference>
<keyword evidence="3 12" id="KW-0813">Transport</keyword>
<keyword evidence="6" id="KW-0999">Mitochondrion inner membrane</keyword>
<dbReference type="InterPro" id="IPR002048">
    <property type="entry name" value="EF_hand_dom"/>
</dbReference>
<dbReference type="PROSITE" id="PS50222">
    <property type="entry name" value="EF_HAND_2"/>
    <property type="match status" value="2"/>
</dbReference>
<dbReference type="Pfam" id="PF00153">
    <property type="entry name" value="Mito_carr"/>
    <property type="match status" value="3"/>
</dbReference>